<dbReference type="AlphaFoldDB" id="R7UJJ3"/>
<protein>
    <recommendedName>
        <fullName evidence="6">G-protein coupled receptors family 1 profile domain-containing protein</fullName>
    </recommendedName>
</protein>
<evidence type="ECO:0000256" key="3">
    <source>
        <dbReference type="ARBA" id="ARBA00022989"/>
    </source>
</evidence>
<proteinExistence type="predicted"/>
<dbReference type="PROSITE" id="PS50262">
    <property type="entry name" value="G_PROTEIN_RECEP_F1_2"/>
    <property type="match status" value="1"/>
</dbReference>
<evidence type="ECO:0000313" key="9">
    <source>
        <dbReference type="Proteomes" id="UP000014760"/>
    </source>
</evidence>
<reference evidence="8" key="3">
    <citation type="submission" date="2015-06" db="UniProtKB">
        <authorList>
            <consortium name="EnsemblMetazoa"/>
        </authorList>
    </citation>
    <scope>IDENTIFICATION</scope>
</reference>
<feature type="domain" description="G-protein coupled receptors family 1 profile" evidence="6">
    <location>
        <begin position="42"/>
        <end position="245"/>
    </location>
</feature>
<dbReference type="EMBL" id="AMQN01008295">
    <property type="status" value="NOT_ANNOTATED_CDS"/>
    <property type="molecule type" value="Genomic_DNA"/>
</dbReference>
<dbReference type="EMBL" id="KB302742">
    <property type="protein sequence ID" value="ELU03933.1"/>
    <property type="molecule type" value="Genomic_DNA"/>
</dbReference>
<evidence type="ECO:0000313" key="8">
    <source>
        <dbReference type="EnsemblMetazoa" id="CapteP197188"/>
    </source>
</evidence>
<feature type="transmembrane region" description="Helical" evidence="5">
    <location>
        <begin position="200"/>
        <end position="224"/>
    </location>
</feature>
<feature type="transmembrane region" description="Helical" evidence="5">
    <location>
        <begin position="144"/>
        <end position="165"/>
    </location>
</feature>
<dbReference type="HOGENOM" id="CLU_906873_0_0_1"/>
<evidence type="ECO:0000313" key="7">
    <source>
        <dbReference type="EMBL" id="ELU03933.1"/>
    </source>
</evidence>
<dbReference type="InterPro" id="IPR052954">
    <property type="entry name" value="GPCR-Ligand_Int"/>
</dbReference>
<keyword evidence="3 5" id="KW-1133">Transmembrane helix</keyword>
<evidence type="ECO:0000256" key="4">
    <source>
        <dbReference type="ARBA" id="ARBA00023136"/>
    </source>
</evidence>
<feature type="transmembrane region" description="Helical" evidence="5">
    <location>
        <begin position="104"/>
        <end position="123"/>
    </location>
</feature>
<dbReference type="EnsemblMetazoa" id="CapteT197188">
    <property type="protein sequence ID" value="CapteP197188"/>
    <property type="gene ID" value="CapteG197188"/>
</dbReference>
<evidence type="ECO:0000259" key="6">
    <source>
        <dbReference type="PROSITE" id="PS50262"/>
    </source>
</evidence>
<dbReference type="GO" id="GO:0004930">
    <property type="term" value="F:G protein-coupled receptor activity"/>
    <property type="evidence" value="ECO:0007669"/>
    <property type="project" value="InterPro"/>
</dbReference>
<evidence type="ECO:0000256" key="2">
    <source>
        <dbReference type="ARBA" id="ARBA00022692"/>
    </source>
</evidence>
<keyword evidence="4 5" id="KW-0472">Membrane</keyword>
<keyword evidence="9" id="KW-1185">Reference proteome</keyword>
<dbReference type="PANTHER" id="PTHR46641:SF25">
    <property type="entry name" value="CNMAMIDE RECEPTOR-RELATED"/>
    <property type="match status" value="1"/>
</dbReference>
<evidence type="ECO:0000256" key="5">
    <source>
        <dbReference type="SAM" id="Phobius"/>
    </source>
</evidence>
<dbReference type="PANTHER" id="PTHR46641">
    <property type="entry name" value="FMRFAMIDE RECEPTOR-RELATED"/>
    <property type="match status" value="1"/>
</dbReference>
<dbReference type="Proteomes" id="UP000014760">
    <property type="component" value="Unassembled WGS sequence"/>
</dbReference>
<gene>
    <name evidence="7" type="ORF">CAPTEDRAFT_197188</name>
</gene>
<dbReference type="STRING" id="283909.R7UJJ3"/>
<comment type="subcellular location">
    <subcellularLocation>
        <location evidence="1">Membrane</location>
    </subcellularLocation>
</comment>
<dbReference type="OMA" id="YWIADEG"/>
<dbReference type="InterPro" id="IPR000276">
    <property type="entry name" value="GPCR_Rhodpsn"/>
</dbReference>
<name>R7UJJ3_CAPTE</name>
<feature type="transmembrane region" description="Helical" evidence="5">
    <location>
        <begin position="27"/>
        <end position="50"/>
    </location>
</feature>
<evidence type="ECO:0000256" key="1">
    <source>
        <dbReference type="ARBA" id="ARBA00004370"/>
    </source>
</evidence>
<dbReference type="SUPFAM" id="SSF81321">
    <property type="entry name" value="Family A G protein-coupled receptor-like"/>
    <property type="match status" value="1"/>
</dbReference>
<accession>R7UJJ3</accession>
<feature type="transmembrane region" description="Helical" evidence="5">
    <location>
        <begin position="62"/>
        <end position="84"/>
    </location>
</feature>
<keyword evidence="2 5" id="KW-0812">Transmembrane</keyword>
<reference evidence="9" key="1">
    <citation type="submission" date="2012-12" db="EMBL/GenBank/DDBJ databases">
        <authorList>
            <person name="Hellsten U."/>
            <person name="Grimwood J."/>
            <person name="Chapman J.A."/>
            <person name="Shapiro H."/>
            <person name="Aerts A."/>
            <person name="Otillar R.P."/>
            <person name="Terry A.Y."/>
            <person name="Boore J.L."/>
            <person name="Simakov O."/>
            <person name="Marletaz F."/>
            <person name="Cho S.-J."/>
            <person name="Edsinger-Gonzales E."/>
            <person name="Havlak P."/>
            <person name="Kuo D.-H."/>
            <person name="Larsson T."/>
            <person name="Lv J."/>
            <person name="Arendt D."/>
            <person name="Savage R."/>
            <person name="Osoegawa K."/>
            <person name="de Jong P."/>
            <person name="Lindberg D.R."/>
            <person name="Seaver E.C."/>
            <person name="Weisblat D.A."/>
            <person name="Putnam N.H."/>
            <person name="Grigoriev I.V."/>
            <person name="Rokhsar D.S."/>
        </authorList>
    </citation>
    <scope>NUCLEOTIDE SEQUENCE</scope>
    <source>
        <strain evidence="9">I ESC-2004</strain>
    </source>
</reference>
<dbReference type="Pfam" id="PF00001">
    <property type="entry name" value="7tm_1"/>
    <property type="match status" value="1"/>
</dbReference>
<dbReference type="GO" id="GO:0016020">
    <property type="term" value="C:membrane"/>
    <property type="evidence" value="ECO:0007669"/>
    <property type="project" value="UniProtKB-SubCell"/>
</dbReference>
<reference evidence="7 9" key="2">
    <citation type="journal article" date="2013" name="Nature">
        <title>Insights into bilaterian evolution from three spiralian genomes.</title>
        <authorList>
            <person name="Simakov O."/>
            <person name="Marletaz F."/>
            <person name="Cho S.J."/>
            <person name="Edsinger-Gonzales E."/>
            <person name="Havlak P."/>
            <person name="Hellsten U."/>
            <person name="Kuo D.H."/>
            <person name="Larsson T."/>
            <person name="Lv J."/>
            <person name="Arendt D."/>
            <person name="Savage R."/>
            <person name="Osoegawa K."/>
            <person name="de Jong P."/>
            <person name="Grimwood J."/>
            <person name="Chapman J.A."/>
            <person name="Shapiro H."/>
            <person name="Aerts A."/>
            <person name="Otillar R.P."/>
            <person name="Terry A.Y."/>
            <person name="Boore J.L."/>
            <person name="Grigoriev I.V."/>
            <person name="Lindberg D.R."/>
            <person name="Seaver E.C."/>
            <person name="Weisblat D.A."/>
            <person name="Putnam N.H."/>
            <person name="Rokhsar D.S."/>
        </authorList>
    </citation>
    <scope>NUCLEOTIDE SEQUENCE</scope>
    <source>
        <strain evidence="7 9">I ESC-2004</strain>
    </source>
</reference>
<dbReference type="Gene3D" id="1.20.1070.10">
    <property type="entry name" value="Rhodopsin 7-helix transmembrane proteins"/>
    <property type="match status" value="1"/>
</dbReference>
<feature type="transmembrane region" description="Helical" evidence="5">
    <location>
        <begin position="271"/>
        <end position="289"/>
    </location>
</feature>
<sequence>MEKTTTPTNLSHEGTEDHWEYHVASLLIVHLAPVLIIIGTIGNTLSLIVMQTKRFKSSAASVVLGSLAISDTGLLITSLLPYWIEELFGLKIENLHRIVCKTSMFITFSFAHLSAQLVMVLTLERLISVFFPLHSSQLCTRRRMKIVVAIVATLVTAVNTTLVVITDLKHWTSGGKVVIMCLGAPGHEADFALKWVWVDLVLATLLPSLVLLIANPCIVLRLYLSRRCTGQRPPRGSTTKTLLIVQSSEMASDEFFACRIVTSLQVIDSELIWFAMQCLYVYIYIGYLIRLRSDKILAQCVLRKNLV</sequence>
<dbReference type="InterPro" id="IPR017452">
    <property type="entry name" value="GPCR_Rhodpsn_7TM"/>
</dbReference>
<organism evidence="7">
    <name type="scientific">Capitella teleta</name>
    <name type="common">Polychaete worm</name>
    <dbReference type="NCBI Taxonomy" id="283909"/>
    <lineage>
        <taxon>Eukaryota</taxon>
        <taxon>Metazoa</taxon>
        <taxon>Spiralia</taxon>
        <taxon>Lophotrochozoa</taxon>
        <taxon>Annelida</taxon>
        <taxon>Polychaeta</taxon>
        <taxon>Sedentaria</taxon>
        <taxon>Scolecida</taxon>
        <taxon>Capitellidae</taxon>
        <taxon>Capitella</taxon>
    </lineage>
</organism>